<dbReference type="OrthoDB" id="9789123at2"/>
<evidence type="ECO:0000256" key="2">
    <source>
        <dbReference type="ARBA" id="ARBA00022603"/>
    </source>
</evidence>
<organism evidence="5 6">
    <name type="scientific">Maribacter arcticus</name>
    <dbReference type="NCBI Taxonomy" id="561365"/>
    <lineage>
        <taxon>Bacteria</taxon>
        <taxon>Pseudomonadati</taxon>
        <taxon>Bacteroidota</taxon>
        <taxon>Flavobacteriia</taxon>
        <taxon>Flavobacteriales</taxon>
        <taxon>Flavobacteriaceae</taxon>
        <taxon>Maribacter</taxon>
    </lineage>
</organism>
<dbReference type="Gene3D" id="3.40.50.150">
    <property type="entry name" value="Vaccinia Virus protein VP39"/>
    <property type="match status" value="1"/>
</dbReference>
<evidence type="ECO:0000313" key="6">
    <source>
        <dbReference type="Proteomes" id="UP000190339"/>
    </source>
</evidence>
<dbReference type="AlphaFoldDB" id="A0A1T5D247"/>
<dbReference type="GO" id="GO:0008757">
    <property type="term" value="F:S-adenosylmethionine-dependent methyltransferase activity"/>
    <property type="evidence" value="ECO:0007669"/>
    <property type="project" value="InterPro"/>
</dbReference>
<keyword evidence="6" id="KW-1185">Reference proteome</keyword>
<gene>
    <name evidence="5" type="ORF">SAMN05660866_02605</name>
</gene>
<accession>A0A1T5D247</accession>
<comment type="similarity">
    <text evidence="1">Belongs to the methyltransferase superfamily.</text>
</comment>
<evidence type="ECO:0000259" key="4">
    <source>
        <dbReference type="Pfam" id="PF08241"/>
    </source>
</evidence>
<evidence type="ECO:0000313" key="5">
    <source>
        <dbReference type="EMBL" id="SKB65661.1"/>
    </source>
</evidence>
<dbReference type="PANTHER" id="PTHR44942">
    <property type="entry name" value="METHYLTRANSF_11 DOMAIN-CONTAINING PROTEIN"/>
    <property type="match status" value="1"/>
</dbReference>
<keyword evidence="2 5" id="KW-0489">Methyltransferase</keyword>
<dbReference type="PANTHER" id="PTHR44942:SF4">
    <property type="entry name" value="METHYLTRANSFERASE TYPE 11 DOMAIN-CONTAINING PROTEIN"/>
    <property type="match status" value="1"/>
</dbReference>
<dbReference type="GO" id="GO:0032259">
    <property type="term" value="P:methylation"/>
    <property type="evidence" value="ECO:0007669"/>
    <property type="project" value="UniProtKB-KW"/>
</dbReference>
<keyword evidence="3 5" id="KW-0808">Transferase</keyword>
<proteinExistence type="inferred from homology"/>
<evidence type="ECO:0000256" key="3">
    <source>
        <dbReference type="ARBA" id="ARBA00022679"/>
    </source>
</evidence>
<dbReference type="InterPro" id="IPR051052">
    <property type="entry name" value="Diverse_substrate_MTase"/>
</dbReference>
<dbReference type="STRING" id="561365.SAMN05660866_02605"/>
<dbReference type="InterPro" id="IPR013216">
    <property type="entry name" value="Methyltransf_11"/>
</dbReference>
<reference evidence="6" key="1">
    <citation type="submission" date="2017-02" db="EMBL/GenBank/DDBJ databases">
        <authorList>
            <person name="Varghese N."/>
            <person name="Submissions S."/>
        </authorList>
    </citation>
    <scope>NUCLEOTIDE SEQUENCE [LARGE SCALE GENOMIC DNA]</scope>
    <source>
        <strain evidence="6">DSM 23546</strain>
    </source>
</reference>
<name>A0A1T5D247_9FLAO</name>
<feature type="domain" description="Methyltransferase type 11" evidence="4">
    <location>
        <begin position="40"/>
        <end position="128"/>
    </location>
</feature>
<sequence>MSKEYDKITASHYAAYRPSLHAKILKAVFDSSEKFELGFDVGCGTGKSSIALANYCSNVVGVDPSNEMLEKSLQHPLITYQLIDSNTFNFDNDVFDIITFAGSLYYAKSQSTLDEIIRVAKKNCRIIIYDFEIFLEPICIQLGLRSDIKQPNDYNHQANFSELDEQFITLDNEQINLVSLDIKITDLAHLLLSSKDNYVRLSEAFGAINLYDETTMRLQTVFKNEMTTLKAMTYLTSYSVIK</sequence>
<dbReference type="RefSeq" id="WP_079513049.1">
    <property type="nucleotide sequence ID" value="NZ_FUYL01000008.1"/>
</dbReference>
<dbReference type="Pfam" id="PF08241">
    <property type="entry name" value="Methyltransf_11"/>
    <property type="match status" value="1"/>
</dbReference>
<dbReference type="InterPro" id="IPR029063">
    <property type="entry name" value="SAM-dependent_MTases_sf"/>
</dbReference>
<dbReference type="EMBL" id="FUYL01000008">
    <property type="protein sequence ID" value="SKB65661.1"/>
    <property type="molecule type" value="Genomic_DNA"/>
</dbReference>
<dbReference type="CDD" id="cd02440">
    <property type="entry name" value="AdoMet_MTases"/>
    <property type="match status" value="1"/>
</dbReference>
<evidence type="ECO:0000256" key="1">
    <source>
        <dbReference type="ARBA" id="ARBA00008361"/>
    </source>
</evidence>
<protein>
    <submittedName>
        <fullName evidence="5">Methyltransferase domain-containing protein</fullName>
    </submittedName>
</protein>
<dbReference type="SUPFAM" id="SSF53335">
    <property type="entry name" value="S-adenosyl-L-methionine-dependent methyltransferases"/>
    <property type="match status" value="1"/>
</dbReference>
<dbReference type="Proteomes" id="UP000190339">
    <property type="component" value="Unassembled WGS sequence"/>
</dbReference>